<organism evidence="3 4">
    <name type="scientific">Pseudocercospora fijiensis (strain CIRAD86)</name>
    <name type="common">Black leaf streak disease fungus</name>
    <name type="synonym">Mycosphaerella fijiensis</name>
    <dbReference type="NCBI Taxonomy" id="383855"/>
    <lineage>
        <taxon>Eukaryota</taxon>
        <taxon>Fungi</taxon>
        <taxon>Dikarya</taxon>
        <taxon>Ascomycota</taxon>
        <taxon>Pezizomycotina</taxon>
        <taxon>Dothideomycetes</taxon>
        <taxon>Dothideomycetidae</taxon>
        <taxon>Mycosphaerellales</taxon>
        <taxon>Mycosphaerellaceae</taxon>
        <taxon>Pseudocercospora</taxon>
    </lineage>
</organism>
<dbReference type="HOGENOM" id="CLU_858222_0_0_1"/>
<evidence type="ECO:0000313" key="3">
    <source>
        <dbReference type="EMBL" id="EME77586.1"/>
    </source>
</evidence>
<dbReference type="PROSITE" id="PS50097">
    <property type="entry name" value="BTB"/>
    <property type="match status" value="1"/>
</dbReference>
<dbReference type="RefSeq" id="XP_007931402.1">
    <property type="nucleotide sequence ID" value="XM_007933211.1"/>
</dbReference>
<dbReference type="KEGG" id="pfj:MYCFIDRAFT_216816"/>
<evidence type="ECO:0000256" key="1">
    <source>
        <dbReference type="SAM" id="MobiDB-lite"/>
    </source>
</evidence>
<gene>
    <name evidence="3" type="ORF">MYCFIDRAFT_216816</name>
</gene>
<dbReference type="GeneID" id="19338313"/>
<dbReference type="Proteomes" id="UP000016932">
    <property type="component" value="Unassembled WGS sequence"/>
</dbReference>
<sequence length="324" mass="36053">MPPRLSPRCIRHRNTKKSRPPANPSPSVNHTDIAMADVVDPRTPVADIAILATDDGTFTLDRNLLAGRGPLFTVFFTQKSTKLRTTQIFLPEASPYISDGSGAIADYIEYVKNGGTFLPVLAGSEDKHAPYEEQLDHLIDLYLYASQIEDTKAQDDTMDCLLATYRDGGVGGFPWMPDSETIARIYDASPLAPTLRKFLIDVHMWAGEVGSKEDRKHEGFLRDLKARVLDEVMGPGHGGDLYDSTSKYMQILAAKGNHRMAKNKKKEAIPAGIKCCDYHKHGPGEECVNKKRKRPVEVLDDSDEEVQSVRPPTKKIMTPMKSER</sequence>
<name>M2ZZJ5_PSEFD</name>
<dbReference type="EMBL" id="KB446564">
    <property type="protein sequence ID" value="EME77586.1"/>
    <property type="molecule type" value="Genomic_DNA"/>
</dbReference>
<evidence type="ECO:0000313" key="4">
    <source>
        <dbReference type="Proteomes" id="UP000016932"/>
    </source>
</evidence>
<evidence type="ECO:0000259" key="2">
    <source>
        <dbReference type="PROSITE" id="PS50097"/>
    </source>
</evidence>
<reference evidence="3 4" key="1">
    <citation type="journal article" date="2012" name="PLoS Pathog.">
        <title>Diverse lifestyles and strategies of plant pathogenesis encoded in the genomes of eighteen Dothideomycetes fungi.</title>
        <authorList>
            <person name="Ohm R.A."/>
            <person name="Feau N."/>
            <person name="Henrissat B."/>
            <person name="Schoch C.L."/>
            <person name="Horwitz B.A."/>
            <person name="Barry K.W."/>
            <person name="Condon B.J."/>
            <person name="Copeland A.C."/>
            <person name="Dhillon B."/>
            <person name="Glaser F."/>
            <person name="Hesse C.N."/>
            <person name="Kosti I."/>
            <person name="LaButti K."/>
            <person name="Lindquist E.A."/>
            <person name="Lucas S."/>
            <person name="Salamov A.A."/>
            <person name="Bradshaw R.E."/>
            <person name="Ciuffetti L."/>
            <person name="Hamelin R.C."/>
            <person name="Kema G.H.J."/>
            <person name="Lawrence C."/>
            <person name="Scott J.A."/>
            <person name="Spatafora J.W."/>
            <person name="Turgeon B.G."/>
            <person name="de Wit P.J.G.M."/>
            <person name="Zhong S."/>
            <person name="Goodwin S.B."/>
            <person name="Grigoriev I.V."/>
        </authorList>
    </citation>
    <scope>NUCLEOTIDE SEQUENCE [LARGE SCALE GENOMIC DNA]</scope>
    <source>
        <strain evidence="3 4">CIRAD86</strain>
    </source>
</reference>
<dbReference type="OrthoDB" id="194443at2759"/>
<dbReference type="VEuPathDB" id="FungiDB:MYCFIDRAFT_216816"/>
<keyword evidence="4" id="KW-1185">Reference proteome</keyword>
<proteinExistence type="predicted"/>
<dbReference type="STRING" id="383855.M2ZZJ5"/>
<protein>
    <recommendedName>
        <fullName evidence="2">BTB domain-containing protein</fullName>
    </recommendedName>
</protein>
<feature type="region of interest" description="Disordered" evidence="1">
    <location>
        <begin position="284"/>
        <end position="324"/>
    </location>
</feature>
<accession>M2ZZJ5</accession>
<dbReference type="InterPro" id="IPR000210">
    <property type="entry name" value="BTB/POZ_dom"/>
</dbReference>
<dbReference type="AlphaFoldDB" id="M2ZZJ5"/>
<feature type="domain" description="BTB" evidence="2">
    <location>
        <begin position="46"/>
        <end position="120"/>
    </location>
</feature>